<dbReference type="InterPro" id="IPR018060">
    <property type="entry name" value="HTH_AraC"/>
</dbReference>
<dbReference type="PRINTS" id="PR00032">
    <property type="entry name" value="HTHARAC"/>
</dbReference>
<evidence type="ECO:0000256" key="2">
    <source>
        <dbReference type="ARBA" id="ARBA00022490"/>
    </source>
</evidence>
<evidence type="ECO:0000259" key="9">
    <source>
        <dbReference type="PROSITE" id="PS01124"/>
    </source>
</evidence>
<evidence type="ECO:0000313" key="11">
    <source>
        <dbReference type="EMBL" id="KTD84694.1"/>
    </source>
</evidence>
<protein>
    <recommendedName>
        <fullName evidence="13">Two-component system response regulator</fullName>
    </recommendedName>
</protein>
<evidence type="ECO:0000256" key="7">
    <source>
        <dbReference type="ARBA" id="ARBA00023163"/>
    </source>
</evidence>
<dbReference type="GO" id="GO:0043565">
    <property type="term" value="F:sequence-specific DNA binding"/>
    <property type="evidence" value="ECO:0007669"/>
    <property type="project" value="InterPro"/>
</dbReference>
<dbReference type="PANTHER" id="PTHR42713">
    <property type="entry name" value="HISTIDINE KINASE-RELATED"/>
    <property type="match status" value="1"/>
</dbReference>
<keyword evidence="6" id="KW-0238">DNA-binding</keyword>
<keyword evidence="12" id="KW-1185">Reference proteome</keyword>
<dbReference type="PROSITE" id="PS01124">
    <property type="entry name" value="HTH_ARAC_FAMILY_2"/>
    <property type="match status" value="1"/>
</dbReference>
<keyword evidence="4" id="KW-0902">Two-component regulatory system</keyword>
<dbReference type="InterPro" id="IPR020449">
    <property type="entry name" value="Tscrpt_reg_AraC-type_HTH"/>
</dbReference>
<accession>A0A0W1ATN7</accession>
<dbReference type="SMART" id="SM00448">
    <property type="entry name" value="REC"/>
    <property type="match status" value="1"/>
</dbReference>
<dbReference type="AlphaFoldDB" id="A0A0W1ATN7"/>
<evidence type="ECO:0008006" key="13">
    <source>
        <dbReference type="Google" id="ProtNLM"/>
    </source>
</evidence>
<name>A0A0W1ATN7_9BACL</name>
<gene>
    <name evidence="11" type="ORF">UQ64_23900</name>
</gene>
<dbReference type="InterPro" id="IPR001789">
    <property type="entry name" value="Sig_transdc_resp-reg_receiver"/>
</dbReference>
<evidence type="ECO:0000259" key="10">
    <source>
        <dbReference type="PROSITE" id="PS50110"/>
    </source>
</evidence>
<dbReference type="OrthoDB" id="2676256at2"/>
<dbReference type="Gene3D" id="1.10.10.60">
    <property type="entry name" value="Homeodomain-like"/>
    <property type="match status" value="2"/>
</dbReference>
<dbReference type="SUPFAM" id="SSF52172">
    <property type="entry name" value="CheY-like"/>
    <property type="match status" value="1"/>
</dbReference>
<sequence>MTNTRNYTVLVVEDEPIILQDTINEITNSEMNFQVIGTASNGLEALHMYKELKPDVVFTDIQMPVMNGLQLTKELKELDPDLYIVILSGYSDFEYAQQAIKLGVKEYLLKPLDAEELTVLLKKFYSSLNQKYKSNESTMLLSTLNGMEDIHSLPFCYKQNYFVLFLVGLGNLFHNSLSSSMVSSISSLWEKINWDQLFVHVFGSDQQVWLINELCPNQKYIVFTIDKNSSNEEIHHLANKFLHKLQSCIDITAISICHNNQPISYDKIPDTSQEIRWKLENNFVIGKKVVYSCGNIQDKPISPYLEPNIQNKLKISMCSNNLNILKKDLFSVLEEYDNRMLPQKTVEQNLMQIINLLTHHYQLDAIVNSVHVEYVLHTSLFTANSLTSIKEEIWNIIHDLIQSRTLEYFSNEELANQLIEYLKGHFSEDIKVEDLSKHFNFNGTYLARVFKKYTGDSPMKYLIDLRINDAIRLIREREDLDIKLISEMVGYTDPRYFSRIFKARIGTSPSEYRNTVYNISESK</sequence>
<dbReference type="GO" id="GO:0003700">
    <property type="term" value="F:DNA-binding transcription factor activity"/>
    <property type="evidence" value="ECO:0007669"/>
    <property type="project" value="InterPro"/>
</dbReference>
<feature type="domain" description="HTH araC/xylS-type" evidence="9">
    <location>
        <begin position="416"/>
        <end position="515"/>
    </location>
</feature>
<comment type="caution">
    <text evidence="11">The sequence shown here is derived from an EMBL/GenBank/DDBJ whole genome shotgun (WGS) entry which is preliminary data.</text>
</comment>
<dbReference type="GO" id="GO:0000160">
    <property type="term" value="P:phosphorelay signal transduction system"/>
    <property type="evidence" value="ECO:0007669"/>
    <property type="project" value="UniProtKB-KW"/>
</dbReference>
<feature type="modified residue" description="4-aspartylphosphate" evidence="8">
    <location>
        <position position="60"/>
    </location>
</feature>
<proteinExistence type="predicted"/>
<keyword evidence="3 8" id="KW-0597">Phosphoprotein</keyword>
<dbReference type="SMART" id="SM00342">
    <property type="entry name" value="HTH_ARAC"/>
    <property type="match status" value="1"/>
</dbReference>
<reference evidence="11 12" key="1">
    <citation type="journal article" date="2015" name="Int. Biodeterior. Biodegradation">
        <title>Physiological and genetic screening methods for the isolation of methyl tert-butyl ether-degrading bacteria for bioremediation purposes.</title>
        <authorList>
            <person name="Guisado I.M."/>
            <person name="Purswani J."/>
            <person name="Gonzalez Lopez J."/>
            <person name="Pozo C."/>
        </authorList>
    </citation>
    <scope>NUCLEOTIDE SEQUENCE [LARGE SCALE GENOMIC DNA]</scope>
    <source>
        <strain evidence="11 12">SH7</strain>
    </source>
</reference>
<dbReference type="Pfam" id="PF12833">
    <property type="entry name" value="HTH_18"/>
    <property type="match status" value="1"/>
</dbReference>
<dbReference type="Pfam" id="PF00072">
    <property type="entry name" value="Response_reg"/>
    <property type="match status" value="1"/>
</dbReference>
<dbReference type="RefSeq" id="WP_060625401.1">
    <property type="nucleotide sequence ID" value="NZ_LCZJ02000033.1"/>
</dbReference>
<keyword evidence="5" id="KW-0805">Transcription regulation</keyword>
<dbReference type="GO" id="GO:0005737">
    <property type="term" value="C:cytoplasm"/>
    <property type="evidence" value="ECO:0007669"/>
    <property type="project" value="UniProtKB-SubCell"/>
</dbReference>
<comment type="subcellular location">
    <subcellularLocation>
        <location evidence="1">Cytoplasm</location>
    </subcellularLocation>
</comment>
<evidence type="ECO:0000256" key="8">
    <source>
        <dbReference type="PROSITE-ProRule" id="PRU00169"/>
    </source>
</evidence>
<keyword evidence="2" id="KW-0963">Cytoplasm</keyword>
<dbReference type="EMBL" id="LCZJ02000033">
    <property type="protein sequence ID" value="KTD84694.1"/>
    <property type="molecule type" value="Genomic_DNA"/>
</dbReference>
<keyword evidence="7" id="KW-0804">Transcription</keyword>
<evidence type="ECO:0000256" key="4">
    <source>
        <dbReference type="ARBA" id="ARBA00023012"/>
    </source>
</evidence>
<organism evidence="11 12">
    <name type="scientific">Paenibacillus etheri</name>
    <dbReference type="NCBI Taxonomy" id="1306852"/>
    <lineage>
        <taxon>Bacteria</taxon>
        <taxon>Bacillati</taxon>
        <taxon>Bacillota</taxon>
        <taxon>Bacilli</taxon>
        <taxon>Bacillales</taxon>
        <taxon>Paenibacillaceae</taxon>
        <taxon>Paenibacillus</taxon>
    </lineage>
</organism>
<evidence type="ECO:0000256" key="5">
    <source>
        <dbReference type="ARBA" id="ARBA00023015"/>
    </source>
</evidence>
<evidence type="ECO:0000313" key="12">
    <source>
        <dbReference type="Proteomes" id="UP000054709"/>
    </source>
</evidence>
<dbReference type="Proteomes" id="UP000054709">
    <property type="component" value="Unassembled WGS sequence"/>
</dbReference>
<dbReference type="PROSITE" id="PS50110">
    <property type="entry name" value="RESPONSE_REGULATORY"/>
    <property type="match status" value="1"/>
</dbReference>
<dbReference type="Gene3D" id="3.40.50.2300">
    <property type="match status" value="1"/>
</dbReference>
<dbReference type="InterPro" id="IPR011006">
    <property type="entry name" value="CheY-like_superfamily"/>
</dbReference>
<dbReference type="InterPro" id="IPR051552">
    <property type="entry name" value="HptR"/>
</dbReference>
<evidence type="ECO:0000256" key="6">
    <source>
        <dbReference type="ARBA" id="ARBA00023125"/>
    </source>
</evidence>
<dbReference type="SUPFAM" id="SSF46689">
    <property type="entry name" value="Homeodomain-like"/>
    <property type="match status" value="2"/>
</dbReference>
<feature type="domain" description="Response regulatory" evidence="10">
    <location>
        <begin position="8"/>
        <end position="125"/>
    </location>
</feature>
<dbReference type="InterPro" id="IPR009057">
    <property type="entry name" value="Homeodomain-like_sf"/>
</dbReference>
<evidence type="ECO:0000256" key="3">
    <source>
        <dbReference type="ARBA" id="ARBA00022553"/>
    </source>
</evidence>
<dbReference type="CDD" id="cd17536">
    <property type="entry name" value="REC_YesN-like"/>
    <property type="match status" value="1"/>
</dbReference>
<evidence type="ECO:0000256" key="1">
    <source>
        <dbReference type="ARBA" id="ARBA00004496"/>
    </source>
</evidence>
<dbReference type="PANTHER" id="PTHR42713:SF3">
    <property type="entry name" value="TRANSCRIPTIONAL REGULATORY PROTEIN HPTR"/>
    <property type="match status" value="1"/>
</dbReference>